<keyword evidence="4" id="KW-0547">Nucleotide-binding</keyword>
<dbReference type="SUPFAM" id="SSF101288">
    <property type="entry name" value="L27 domain"/>
    <property type="match status" value="1"/>
</dbReference>
<feature type="non-terminal residue" evidence="9">
    <location>
        <position position="1"/>
    </location>
</feature>
<dbReference type="Proteomes" id="UP001054945">
    <property type="component" value="Unassembled WGS sequence"/>
</dbReference>
<evidence type="ECO:0000256" key="4">
    <source>
        <dbReference type="ARBA" id="ARBA00022741"/>
    </source>
</evidence>
<evidence type="ECO:0000259" key="8">
    <source>
        <dbReference type="PROSITE" id="PS51022"/>
    </source>
</evidence>
<evidence type="ECO:0000256" key="2">
    <source>
        <dbReference type="ARBA" id="ARBA00022527"/>
    </source>
</evidence>
<evidence type="ECO:0000256" key="7">
    <source>
        <dbReference type="SAM" id="Phobius"/>
    </source>
</evidence>
<dbReference type="InterPro" id="IPR011009">
    <property type="entry name" value="Kinase-like_dom_sf"/>
</dbReference>
<dbReference type="AlphaFoldDB" id="A0AAV4P415"/>
<dbReference type="GO" id="GO:0030054">
    <property type="term" value="C:cell junction"/>
    <property type="evidence" value="ECO:0007669"/>
    <property type="project" value="UniProtKB-ARBA"/>
</dbReference>
<dbReference type="InterPro" id="IPR036892">
    <property type="entry name" value="L27_dom_sf"/>
</dbReference>
<keyword evidence="7" id="KW-0812">Transmembrane</keyword>
<name>A0AAV4P415_CAEEX</name>
<comment type="similarity">
    <text evidence="1">Belongs to the protein kinase superfamily. CAMK Ser/Thr protein kinase family.</text>
</comment>
<dbReference type="PANTHER" id="PTHR24349">
    <property type="entry name" value="SERINE/THREONINE-PROTEIN KINASE"/>
    <property type="match status" value="1"/>
</dbReference>
<feature type="transmembrane region" description="Helical" evidence="7">
    <location>
        <begin position="23"/>
        <end position="42"/>
    </location>
</feature>
<evidence type="ECO:0000313" key="9">
    <source>
        <dbReference type="EMBL" id="GIX91930.1"/>
    </source>
</evidence>
<keyword evidence="2" id="KW-0723">Serine/threonine-protein kinase</keyword>
<dbReference type="PROSITE" id="PS51022">
    <property type="entry name" value="L27"/>
    <property type="match status" value="1"/>
</dbReference>
<keyword evidence="5" id="KW-0418">Kinase</keyword>
<keyword evidence="10" id="KW-1185">Reference proteome</keyword>
<organism evidence="9 10">
    <name type="scientific">Caerostris extrusa</name>
    <name type="common">Bark spider</name>
    <name type="synonym">Caerostris bankana</name>
    <dbReference type="NCBI Taxonomy" id="172846"/>
    <lineage>
        <taxon>Eukaryota</taxon>
        <taxon>Metazoa</taxon>
        <taxon>Ecdysozoa</taxon>
        <taxon>Arthropoda</taxon>
        <taxon>Chelicerata</taxon>
        <taxon>Arachnida</taxon>
        <taxon>Araneae</taxon>
        <taxon>Araneomorphae</taxon>
        <taxon>Entelegynae</taxon>
        <taxon>Araneoidea</taxon>
        <taxon>Araneidae</taxon>
        <taxon>Caerostris</taxon>
    </lineage>
</organism>
<dbReference type="InterPro" id="IPR050205">
    <property type="entry name" value="CDPK_Ser/Thr_kinases"/>
</dbReference>
<reference evidence="9 10" key="1">
    <citation type="submission" date="2021-06" db="EMBL/GenBank/DDBJ databases">
        <title>Caerostris extrusa draft genome.</title>
        <authorList>
            <person name="Kono N."/>
            <person name="Arakawa K."/>
        </authorList>
    </citation>
    <scope>NUCLEOTIDE SEQUENCE [LARGE SCALE GENOMIC DNA]</scope>
</reference>
<dbReference type="Gene3D" id="1.10.510.10">
    <property type="entry name" value="Transferase(Phosphotransferase) domain 1"/>
    <property type="match status" value="1"/>
</dbReference>
<accession>A0AAV4P415</accession>
<dbReference type="SMART" id="SM00569">
    <property type="entry name" value="L27"/>
    <property type="match status" value="1"/>
</dbReference>
<proteinExistence type="inferred from homology"/>
<dbReference type="Gene3D" id="1.10.287.650">
    <property type="entry name" value="L27 domain"/>
    <property type="match status" value="2"/>
</dbReference>
<dbReference type="EMBL" id="BPLR01004076">
    <property type="protein sequence ID" value="GIX91930.1"/>
    <property type="molecule type" value="Genomic_DNA"/>
</dbReference>
<evidence type="ECO:0000256" key="3">
    <source>
        <dbReference type="ARBA" id="ARBA00022679"/>
    </source>
</evidence>
<dbReference type="InterPro" id="IPR004172">
    <property type="entry name" value="L27_dom"/>
</dbReference>
<dbReference type="GO" id="GO:0004674">
    <property type="term" value="F:protein serine/threonine kinase activity"/>
    <property type="evidence" value="ECO:0007669"/>
    <property type="project" value="UniProtKB-KW"/>
</dbReference>
<dbReference type="Gene3D" id="6.10.140.620">
    <property type="match status" value="1"/>
</dbReference>
<comment type="caution">
    <text evidence="9">The sequence shown here is derived from an EMBL/GenBank/DDBJ whole genome shotgun (WGS) entry which is preliminary data.</text>
</comment>
<keyword evidence="3" id="KW-0808">Transferase</keyword>
<dbReference type="GO" id="GO:0005524">
    <property type="term" value="F:ATP binding"/>
    <property type="evidence" value="ECO:0007669"/>
    <property type="project" value="UniProtKB-KW"/>
</dbReference>
<keyword evidence="6" id="KW-0067">ATP-binding</keyword>
<dbReference type="Pfam" id="PF02828">
    <property type="entry name" value="L27"/>
    <property type="match status" value="1"/>
</dbReference>
<evidence type="ECO:0000313" key="10">
    <source>
        <dbReference type="Proteomes" id="UP001054945"/>
    </source>
</evidence>
<keyword evidence="7" id="KW-0472">Membrane</keyword>
<feature type="domain" description="L27" evidence="8">
    <location>
        <begin position="167"/>
        <end position="222"/>
    </location>
</feature>
<evidence type="ECO:0000256" key="1">
    <source>
        <dbReference type="ARBA" id="ARBA00006692"/>
    </source>
</evidence>
<evidence type="ECO:0000256" key="5">
    <source>
        <dbReference type="ARBA" id="ARBA00022777"/>
    </source>
</evidence>
<evidence type="ECO:0000256" key="6">
    <source>
        <dbReference type="ARBA" id="ARBA00022840"/>
    </source>
</evidence>
<gene>
    <name evidence="9" type="primary">CASK</name>
    <name evidence="9" type="ORF">CEXT_761922</name>
</gene>
<protein>
    <recommendedName>
        <fullName evidence="8">L27 domain-containing protein</fullName>
    </recommendedName>
</protein>
<sequence length="270" mass="31385">VVWELLILWLQEKLFKGNHMENLLIFGVVVWCTTVYIAQWNITIYRGPKERLFQNICSGRLNLAGKYWDSISDFAKDMIRRMLTVDPMCRITVEDALQHWWIKGRERCAPKRHLSQTVDELKRFNARRKLKVGCCNCSCIKSKWNIYYYDPLNDRSSDYGIEDEITAAGAISVVLDSLDTIQCLSDSTMKDKEFLLSILEDKKLHTLLDLYDRISTESYNQIRCPVPDALPAAREVLEFLHSISEMESADAAELRAILCDPHVREMRSVR</sequence>
<dbReference type="SUPFAM" id="SSF56112">
    <property type="entry name" value="Protein kinase-like (PK-like)"/>
    <property type="match status" value="1"/>
</dbReference>
<dbReference type="InterPro" id="IPR014775">
    <property type="entry name" value="L27_C"/>
</dbReference>
<keyword evidence="7" id="KW-1133">Transmembrane helix</keyword>